<proteinExistence type="predicted"/>
<feature type="compositionally biased region" description="Basic and acidic residues" evidence="1">
    <location>
        <begin position="90"/>
        <end position="110"/>
    </location>
</feature>
<protein>
    <recommendedName>
        <fullName evidence="4">Reverse transcriptase domain-containing protein</fullName>
    </recommendedName>
</protein>
<evidence type="ECO:0000313" key="3">
    <source>
        <dbReference type="Proteomes" id="UP000683360"/>
    </source>
</evidence>
<keyword evidence="3" id="KW-1185">Reference proteome</keyword>
<evidence type="ECO:0000313" key="2">
    <source>
        <dbReference type="EMBL" id="CAG2185065.1"/>
    </source>
</evidence>
<name>A0A8S3PQZ8_MYTED</name>
<dbReference type="EMBL" id="CAJPWZ010000060">
    <property type="protein sequence ID" value="CAG2185065.1"/>
    <property type="molecule type" value="Genomic_DNA"/>
</dbReference>
<dbReference type="PANTHER" id="PTHR21301">
    <property type="entry name" value="REVERSE TRANSCRIPTASE"/>
    <property type="match status" value="1"/>
</dbReference>
<reference evidence="2" key="1">
    <citation type="submission" date="2021-03" db="EMBL/GenBank/DDBJ databases">
        <authorList>
            <person name="Bekaert M."/>
        </authorList>
    </citation>
    <scope>NUCLEOTIDE SEQUENCE</scope>
</reference>
<organism evidence="2 3">
    <name type="scientific">Mytilus edulis</name>
    <name type="common">Blue mussel</name>
    <dbReference type="NCBI Taxonomy" id="6550"/>
    <lineage>
        <taxon>Eukaryota</taxon>
        <taxon>Metazoa</taxon>
        <taxon>Spiralia</taxon>
        <taxon>Lophotrochozoa</taxon>
        <taxon>Mollusca</taxon>
        <taxon>Bivalvia</taxon>
        <taxon>Autobranchia</taxon>
        <taxon>Pteriomorphia</taxon>
        <taxon>Mytilida</taxon>
        <taxon>Mytiloidea</taxon>
        <taxon>Mytilidae</taxon>
        <taxon>Mytilinae</taxon>
        <taxon>Mytilus</taxon>
    </lineage>
</organism>
<gene>
    <name evidence="2" type="ORF">MEDL_672</name>
</gene>
<dbReference type="PANTHER" id="PTHR21301:SF10">
    <property type="entry name" value="REVERSE TRANSCRIPTASE DOMAIN-CONTAINING PROTEIN"/>
    <property type="match status" value="1"/>
</dbReference>
<sequence>MEETKSVQIWERKQLWLEEYEEHFGDLFVTEETTQFDNAYRKKTFPRKERKVQRNYPGTSHNTNNDLTNQAVVSHSPHTNIQPRNKPKEKRTEPFFRTTQDERQRGRDTRSQYTEPNSIISQHELRGDILERNSLTNTEKIHPRIINLSHRKLQLREINLLKRGLKFTPTPNEDKTQLGADIDEFGRRLRINYIFCEDNEENEEEENKPLVRNKSDWIPKPTKDKDLEETIKTLKTNSLTSNKNVKDNLTREEKTALQNLKSDKSIIIKEADKGNAVVIMDREYYRDNILNMLQDEMSYEVTDKKLDRQTSTMIKKLLKKHKTELFEEEIDYISNSRFAESYFYGLPKIHKSEEISNAISEQNSEYIELLTPNDLKFRPIVGGPSSVTQNLSHFIDIVLKPLCREVPSFIRDDLDFLNHLPKTVNPNSELITFDIVSLYTNIPHDLGITAVKYWLENTENVIENRLTKEFILASLKLILERNIFYFNGTYYHQKKGTAMGTKMAPSYATLVLGYLEQLLYEKMSDKSGVALIEHDAEWSSVQDIYIIDHSASWSIRATPLLYIYLAR</sequence>
<accession>A0A8S3PQZ8</accession>
<feature type="compositionally biased region" description="Polar residues" evidence="1">
    <location>
        <begin position="56"/>
        <end position="83"/>
    </location>
</feature>
<evidence type="ECO:0008006" key="4">
    <source>
        <dbReference type="Google" id="ProtNLM"/>
    </source>
</evidence>
<feature type="compositionally biased region" description="Basic residues" evidence="1">
    <location>
        <begin position="44"/>
        <end position="53"/>
    </location>
</feature>
<feature type="region of interest" description="Disordered" evidence="1">
    <location>
        <begin position="44"/>
        <end position="125"/>
    </location>
</feature>
<comment type="caution">
    <text evidence="2">The sequence shown here is derived from an EMBL/GenBank/DDBJ whole genome shotgun (WGS) entry which is preliminary data.</text>
</comment>
<dbReference type="OrthoDB" id="6143960at2759"/>
<feature type="compositionally biased region" description="Polar residues" evidence="1">
    <location>
        <begin position="111"/>
        <end position="121"/>
    </location>
</feature>
<evidence type="ECO:0000256" key="1">
    <source>
        <dbReference type="SAM" id="MobiDB-lite"/>
    </source>
</evidence>
<dbReference type="AlphaFoldDB" id="A0A8S3PQZ8"/>
<dbReference type="Proteomes" id="UP000683360">
    <property type="component" value="Unassembled WGS sequence"/>
</dbReference>